<keyword evidence="9" id="KW-1185">Reference proteome</keyword>
<dbReference type="GO" id="GO:0005576">
    <property type="term" value="C:extracellular region"/>
    <property type="evidence" value="ECO:0007669"/>
    <property type="project" value="UniProtKB-SubCell"/>
</dbReference>
<reference evidence="8 9" key="1">
    <citation type="submission" date="2019-04" db="EMBL/GenBank/DDBJ databases">
        <title>High contiguity whole genome sequence and gene annotation resource for two Venturia nashicola isolates.</title>
        <authorList>
            <person name="Prokchorchik M."/>
            <person name="Won K."/>
            <person name="Lee Y."/>
            <person name="Choi E.D."/>
            <person name="Segonzac C."/>
            <person name="Sohn K.H."/>
        </authorList>
    </citation>
    <scope>NUCLEOTIDE SEQUENCE [LARGE SCALE GENOMIC DNA]</scope>
    <source>
        <strain evidence="8 9">PRI2</strain>
    </source>
</reference>
<organism evidence="8 9">
    <name type="scientific">Venturia nashicola</name>
    <dbReference type="NCBI Taxonomy" id="86259"/>
    <lineage>
        <taxon>Eukaryota</taxon>
        <taxon>Fungi</taxon>
        <taxon>Dikarya</taxon>
        <taxon>Ascomycota</taxon>
        <taxon>Pezizomycotina</taxon>
        <taxon>Dothideomycetes</taxon>
        <taxon>Pleosporomycetidae</taxon>
        <taxon>Venturiales</taxon>
        <taxon>Venturiaceae</taxon>
        <taxon>Venturia</taxon>
    </lineage>
</organism>
<evidence type="ECO:0000256" key="4">
    <source>
        <dbReference type="ARBA" id="ARBA00023157"/>
    </source>
</evidence>
<dbReference type="InterPro" id="IPR032382">
    <property type="entry name" value="AltA1"/>
</dbReference>
<accession>A0A4Z1PDH1</accession>
<proteinExistence type="predicted"/>
<comment type="caution">
    <text evidence="8">The sequence shown here is derived from an EMBL/GenBank/DDBJ whole genome shotgun (WGS) entry which is preliminary data.</text>
</comment>
<feature type="disulfide bond" evidence="5">
    <location>
        <begin position="128"/>
        <end position="140"/>
    </location>
</feature>
<evidence type="ECO:0000313" key="8">
    <source>
        <dbReference type="EMBL" id="TID23156.1"/>
    </source>
</evidence>
<dbReference type="AlphaFoldDB" id="A0A4Z1PDH1"/>
<protein>
    <submittedName>
        <fullName evidence="8">5'-3' exoribonuclease 1</fullName>
    </submittedName>
</protein>
<gene>
    <name evidence="8" type="ORF">E6O75_ATG02330</name>
</gene>
<dbReference type="EMBL" id="SNSC02000007">
    <property type="protein sequence ID" value="TID23156.1"/>
    <property type="molecule type" value="Genomic_DNA"/>
</dbReference>
<dbReference type="PROSITE" id="PS51895">
    <property type="entry name" value="AA1"/>
    <property type="match status" value="1"/>
</dbReference>
<feature type="signal peptide" evidence="6">
    <location>
        <begin position="1"/>
        <end position="20"/>
    </location>
</feature>
<feature type="domain" description="AA1-like" evidence="7">
    <location>
        <begin position="31"/>
        <end position="153"/>
    </location>
</feature>
<evidence type="ECO:0000259" key="7">
    <source>
        <dbReference type="PROSITE" id="PS51895"/>
    </source>
</evidence>
<evidence type="ECO:0000256" key="2">
    <source>
        <dbReference type="ARBA" id="ARBA00022525"/>
    </source>
</evidence>
<evidence type="ECO:0000256" key="5">
    <source>
        <dbReference type="PROSITE-ProRule" id="PRU01243"/>
    </source>
</evidence>
<comment type="caution">
    <text evidence="5">Lacks conserved residue(s) required for the propagation of feature annotation.</text>
</comment>
<dbReference type="OrthoDB" id="3928926at2759"/>
<dbReference type="Proteomes" id="UP000298493">
    <property type="component" value="Unassembled WGS sequence"/>
</dbReference>
<keyword evidence="4 5" id="KW-1015">Disulfide bond</keyword>
<evidence type="ECO:0000256" key="6">
    <source>
        <dbReference type="SAM" id="SignalP"/>
    </source>
</evidence>
<evidence type="ECO:0000313" key="9">
    <source>
        <dbReference type="Proteomes" id="UP000298493"/>
    </source>
</evidence>
<dbReference type="Gene3D" id="2.40.350.20">
    <property type="match status" value="1"/>
</dbReference>
<evidence type="ECO:0000256" key="3">
    <source>
        <dbReference type="ARBA" id="ARBA00022729"/>
    </source>
</evidence>
<sequence length="154" mass="16347">MVSSTTLFVGFAAAASFVAASPTGPPTGSTSDKEVYKITNFFSRKPEGVDISTLSFDIAAKDGLKLTCHPYDPATSTSTNNFEDKHVYACGKDSPFSFSFENAANKLWLWHTVDSTILIGNATVINQCRAAGHGPNDKVCQQAGSAEVTMIKTG</sequence>
<comment type="subcellular location">
    <subcellularLocation>
        <location evidence="1">Secreted</location>
    </subcellularLocation>
</comment>
<evidence type="ECO:0000256" key="1">
    <source>
        <dbReference type="ARBA" id="ARBA00004613"/>
    </source>
</evidence>
<dbReference type="Pfam" id="PF16541">
    <property type="entry name" value="AltA1"/>
    <property type="match status" value="1"/>
</dbReference>
<keyword evidence="3 6" id="KW-0732">Signal</keyword>
<feature type="chain" id="PRO_5021329508" evidence="6">
    <location>
        <begin position="21"/>
        <end position="154"/>
    </location>
</feature>
<keyword evidence="2" id="KW-0964">Secreted</keyword>
<name>A0A4Z1PDH1_9PEZI</name>